<dbReference type="InterPro" id="IPR002104">
    <property type="entry name" value="Integrase_catalytic"/>
</dbReference>
<dbReference type="InterPro" id="IPR011010">
    <property type="entry name" value="DNA_brk_join_enz"/>
</dbReference>
<keyword evidence="9" id="KW-1185">Reference proteome</keyword>
<dbReference type="SUPFAM" id="SSF54171">
    <property type="entry name" value="DNA-binding domain"/>
    <property type="match status" value="1"/>
</dbReference>
<evidence type="ECO:0000259" key="7">
    <source>
        <dbReference type="PROSITE" id="PS51900"/>
    </source>
</evidence>
<dbReference type="InterPro" id="IPR013762">
    <property type="entry name" value="Integrase-like_cat_sf"/>
</dbReference>
<evidence type="ECO:0000256" key="5">
    <source>
        <dbReference type="PROSITE-ProRule" id="PRU01248"/>
    </source>
</evidence>
<keyword evidence="2" id="KW-0229">DNA integration</keyword>
<dbReference type="AlphaFoldDB" id="A0A3S9XDQ8"/>
<evidence type="ECO:0000259" key="6">
    <source>
        <dbReference type="PROSITE" id="PS51898"/>
    </source>
</evidence>
<dbReference type="KEGG" id="emo:DM558_06450"/>
<evidence type="ECO:0000256" key="3">
    <source>
        <dbReference type="ARBA" id="ARBA00023125"/>
    </source>
</evidence>
<evidence type="ECO:0000313" key="9">
    <source>
        <dbReference type="Proteomes" id="UP000273143"/>
    </source>
</evidence>
<dbReference type="Pfam" id="PF00589">
    <property type="entry name" value="Phage_integrase"/>
    <property type="match status" value="1"/>
</dbReference>
<dbReference type="InterPro" id="IPR010998">
    <property type="entry name" value="Integrase_recombinase_N"/>
</dbReference>
<feature type="domain" description="Core-binding (CB)" evidence="7">
    <location>
        <begin position="71"/>
        <end position="149"/>
    </location>
</feature>
<evidence type="ECO:0000256" key="1">
    <source>
        <dbReference type="ARBA" id="ARBA00008857"/>
    </source>
</evidence>
<dbReference type="SUPFAM" id="SSF56349">
    <property type="entry name" value="DNA breaking-rejoining enzymes"/>
    <property type="match status" value="1"/>
</dbReference>
<keyword evidence="3 5" id="KW-0238">DNA-binding</keyword>
<dbReference type="PANTHER" id="PTHR30629">
    <property type="entry name" value="PROPHAGE INTEGRASE"/>
    <property type="match status" value="1"/>
</dbReference>
<dbReference type="PANTHER" id="PTHR30629:SF2">
    <property type="entry name" value="PROPHAGE INTEGRASE INTS-RELATED"/>
    <property type="match status" value="1"/>
</dbReference>
<dbReference type="GO" id="GO:0006310">
    <property type="term" value="P:DNA recombination"/>
    <property type="evidence" value="ECO:0007669"/>
    <property type="project" value="UniProtKB-KW"/>
</dbReference>
<protein>
    <submittedName>
        <fullName evidence="8">Integrase</fullName>
    </submittedName>
</protein>
<dbReference type="Pfam" id="PF09003">
    <property type="entry name" value="Arm-DNA-bind_1"/>
    <property type="match status" value="1"/>
</dbReference>
<comment type="similarity">
    <text evidence="1">Belongs to the 'phage' integrase family.</text>
</comment>
<evidence type="ECO:0000256" key="4">
    <source>
        <dbReference type="ARBA" id="ARBA00023172"/>
    </source>
</evidence>
<dbReference type="InterPro" id="IPR044068">
    <property type="entry name" value="CB"/>
</dbReference>
<dbReference type="Gene3D" id="1.10.443.10">
    <property type="entry name" value="Intergrase catalytic core"/>
    <property type="match status" value="1"/>
</dbReference>
<reference evidence="9" key="1">
    <citation type="submission" date="2018-06" db="EMBL/GenBank/DDBJ databases">
        <title>Complete genome of Pseudomonas insecticola strain QZS01.</title>
        <authorList>
            <person name="Wang J."/>
            <person name="Su Q."/>
        </authorList>
    </citation>
    <scope>NUCLEOTIDE SEQUENCE [LARGE SCALE GENOMIC DNA]</scope>
    <source>
        <strain evidence="9">QZS01</strain>
    </source>
</reference>
<sequence length="331" mass="38007">MSRKRGAKTKDLPPNLYLRKGIYYYRDIRDKKEYSLGKNKSLAVTEAIQANLAILKPTISLLDRINNIQVVTLHEWLDRYHEIVNKRGLRKNSLRDYKTKISILKANLADSNINELTAKEIASFINNYRSPSMAKLLRTTLSDAFNEAIAAGLANNNPVTITKPPKTKVMRSRLELDQFKTALENAPKKYGYMFMLSLLTGQRIGDITLLKWEDIKEDRLYIEQSKTGARIAIPLSLRLEAINIDLRSILELLKNDSELICNTSQATLRRIFDKSLPVIENKPTYHEIRSLSARLYESEKGAEFAKKLLGHKSMLMTDKYLDNRNNSFVQL</sequence>
<dbReference type="Gene3D" id="3.30.160.60">
    <property type="entry name" value="Classic Zinc Finger"/>
    <property type="match status" value="1"/>
</dbReference>
<dbReference type="InterPro" id="IPR016177">
    <property type="entry name" value="DNA-bd_dom_sf"/>
</dbReference>
<dbReference type="GO" id="GO:0003677">
    <property type="term" value="F:DNA binding"/>
    <property type="evidence" value="ECO:0007669"/>
    <property type="project" value="UniProtKB-UniRule"/>
</dbReference>
<accession>A0A3S9XDQ8</accession>
<dbReference type="GO" id="GO:0008907">
    <property type="term" value="F:integrase activity"/>
    <property type="evidence" value="ECO:0007669"/>
    <property type="project" value="InterPro"/>
</dbReference>
<dbReference type="RefSeq" id="WP_127162790.1">
    <property type="nucleotide sequence ID" value="NZ_CP029822.1"/>
</dbReference>
<evidence type="ECO:0000256" key="2">
    <source>
        <dbReference type="ARBA" id="ARBA00022908"/>
    </source>
</evidence>
<evidence type="ECO:0000313" key="8">
    <source>
        <dbReference type="EMBL" id="AZS50438.1"/>
    </source>
</evidence>
<keyword evidence="4" id="KW-0233">DNA recombination</keyword>
<dbReference type="InterPro" id="IPR015094">
    <property type="entry name" value="Integrase_lambda-typ_DNA-bd_N"/>
</dbReference>
<proteinExistence type="inferred from homology"/>
<dbReference type="EMBL" id="CP029822">
    <property type="protein sequence ID" value="AZS50438.1"/>
    <property type="molecule type" value="Genomic_DNA"/>
</dbReference>
<gene>
    <name evidence="8" type="ORF">DM558_06450</name>
</gene>
<dbReference type="PROSITE" id="PS51898">
    <property type="entry name" value="TYR_RECOMBINASE"/>
    <property type="match status" value="1"/>
</dbReference>
<dbReference type="Proteomes" id="UP000273143">
    <property type="component" value="Chromosome"/>
</dbReference>
<organism evidence="8 9">
    <name type="scientific">Entomomonas moraniae</name>
    <dbReference type="NCBI Taxonomy" id="2213226"/>
    <lineage>
        <taxon>Bacteria</taxon>
        <taxon>Pseudomonadati</taxon>
        <taxon>Pseudomonadota</taxon>
        <taxon>Gammaproteobacteria</taxon>
        <taxon>Pseudomonadales</taxon>
        <taxon>Pseudomonadaceae</taxon>
        <taxon>Entomomonas</taxon>
    </lineage>
</organism>
<name>A0A3S9XDQ8_9GAMM</name>
<feature type="domain" description="Tyr recombinase" evidence="6">
    <location>
        <begin position="165"/>
        <end position="331"/>
    </location>
</feature>
<dbReference type="Gene3D" id="1.10.150.130">
    <property type="match status" value="1"/>
</dbReference>
<dbReference type="InterPro" id="IPR050808">
    <property type="entry name" value="Phage_Integrase"/>
</dbReference>
<dbReference type="PROSITE" id="PS51900">
    <property type="entry name" value="CB"/>
    <property type="match status" value="1"/>
</dbReference>